<proteinExistence type="predicted"/>
<feature type="transmembrane region" description="Helical" evidence="5">
    <location>
        <begin position="103"/>
        <end position="126"/>
    </location>
</feature>
<organism evidence="6 7">
    <name type="scientific">Paraburkholderia domus</name>
    <dbReference type="NCBI Taxonomy" id="2793075"/>
    <lineage>
        <taxon>Bacteria</taxon>
        <taxon>Pseudomonadati</taxon>
        <taxon>Pseudomonadota</taxon>
        <taxon>Betaproteobacteria</taxon>
        <taxon>Burkholderiales</taxon>
        <taxon>Burkholderiaceae</taxon>
        <taxon>Paraburkholderia</taxon>
    </lineage>
</organism>
<reference evidence="6" key="1">
    <citation type="submission" date="2021-02" db="EMBL/GenBank/DDBJ databases">
        <authorList>
            <person name="Vanwijnsberghe S."/>
        </authorList>
    </citation>
    <scope>NUCLEOTIDE SEQUENCE</scope>
    <source>
        <strain evidence="6">R-70211</strain>
    </source>
</reference>
<dbReference type="Pfam" id="PF04172">
    <property type="entry name" value="LrgB"/>
    <property type="match status" value="1"/>
</dbReference>
<evidence type="ECO:0000256" key="1">
    <source>
        <dbReference type="ARBA" id="ARBA00004141"/>
    </source>
</evidence>
<feature type="transmembrane region" description="Helical" evidence="5">
    <location>
        <begin position="162"/>
        <end position="180"/>
    </location>
</feature>
<dbReference type="InterPro" id="IPR007300">
    <property type="entry name" value="CidB/LrgB"/>
</dbReference>
<feature type="transmembrane region" description="Helical" evidence="5">
    <location>
        <begin position="44"/>
        <end position="63"/>
    </location>
</feature>
<feature type="transmembrane region" description="Helical" evidence="5">
    <location>
        <begin position="12"/>
        <end position="32"/>
    </location>
</feature>
<keyword evidence="3 5" id="KW-1133">Transmembrane helix</keyword>
<accession>A0A9N8N3S9</accession>
<protein>
    <submittedName>
        <fullName evidence="6">Inner membrane protein YohK</fullName>
    </submittedName>
</protein>
<dbReference type="AlphaFoldDB" id="A0A9N8N3S9"/>
<dbReference type="EMBL" id="CAJNAS010000022">
    <property type="protein sequence ID" value="CAE6949493.1"/>
    <property type="molecule type" value="Genomic_DNA"/>
</dbReference>
<sequence length="246" mass="25239">MKFGEISPMADAFIGVSPLAALTATIGVYVFACWVHTLAKRSPLANPVAISVALLVALLKLSGMRYSTYFEGARFIQFLLGPAIIALAVPLHRQMPKLRKALVPLLAGLVAGSATAVVSAVGITMLLHCSGVAVASIAPKSVTAAIAMLISARIGGIPSLTAAMVIATGISGAMLGSLVLDPLGVRRDDVRGFAIGVASHGIGTARAFQISEEAGAFAGLGMAMNGIFSAFVLPIVFPVIMVWLLT</sequence>
<evidence type="ECO:0000313" key="6">
    <source>
        <dbReference type="EMBL" id="CAE6949493.1"/>
    </source>
</evidence>
<keyword evidence="4 5" id="KW-0472">Membrane</keyword>
<evidence type="ECO:0000256" key="4">
    <source>
        <dbReference type="ARBA" id="ARBA00023136"/>
    </source>
</evidence>
<dbReference type="RefSeq" id="WP_201086227.1">
    <property type="nucleotide sequence ID" value="NZ_CAJNAS010000022.1"/>
</dbReference>
<gene>
    <name evidence="6" type="primary">yohK_2</name>
    <name evidence="6" type="ORF">R70211_06178</name>
</gene>
<dbReference type="GO" id="GO:0016020">
    <property type="term" value="C:membrane"/>
    <property type="evidence" value="ECO:0007669"/>
    <property type="project" value="UniProtKB-SubCell"/>
</dbReference>
<evidence type="ECO:0000256" key="5">
    <source>
        <dbReference type="SAM" id="Phobius"/>
    </source>
</evidence>
<comment type="subcellular location">
    <subcellularLocation>
        <location evidence="1">Membrane</location>
        <topology evidence="1">Multi-pass membrane protein</topology>
    </subcellularLocation>
</comment>
<evidence type="ECO:0000313" key="7">
    <source>
        <dbReference type="Proteomes" id="UP000675121"/>
    </source>
</evidence>
<dbReference type="PANTHER" id="PTHR30249:SF0">
    <property type="entry name" value="PLASTIDAL GLYCOLATE_GLYCERATE TRANSLOCATOR 1, CHLOROPLASTIC"/>
    <property type="match status" value="1"/>
</dbReference>
<evidence type="ECO:0000256" key="2">
    <source>
        <dbReference type="ARBA" id="ARBA00022692"/>
    </source>
</evidence>
<feature type="transmembrane region" description="Helical" evidence="5">
    <location>
        <begin position="227"/>
        <end position="245"/>
    </location>
</feature>
<comment type="caution">
    <text evidence="6">The sequence shown here is derived from an EMBL/GenBank/DDBJ whole genome shotgun (WGS) entry which is preliminary data.</text>
</comment>
<keyword evidence="2 5" id="KW-0812">Transmembrane</keyword>
<feature type="transmembrane region" description="Helical" evidence="5">
    <location>
        <begin position="132"/>
        <end position="150"/>
    </location>
</feature>
<feature type="transmembrane region" description="Helical" evidence="5">
    <location>
        <begin position="75"/>
        <end position="91"/>
    </location>
</feature>
<keyword evidence="7" id="KW-1185">Reference proteome</keyword>
<dbReference type="Proteomes" id="UP000675121">
    <property type="component" value="Unassembled WGS sequence"/>
</dbReference>
<dbReference type="PANTHER" id="PTHR30249">
    <property type="entry name" value="PUTATIVE SEROTONIN TRANSPORTER"/>
    <property type="match status" value="1"/>
</dbReference>
<name>A0A9N8N3S9_9BURK</name>
<evidence type="ECO:0000256" key="3">
    <source>
        <dbReference type="ARBA" id="ARBA00022989"/>
    </source>
</evidence>